<organism evidence="1 2">
    <name type="scientific">Nitrosomonas supralitoralis</name>
    <dbReference type="NCBI Taxonomy" id="2116706"/>
    <lineage>
        <taxon>Bacteria</taxon>
        <taxon>Pseudomonadati</taxon>
        <taxon>Pseudomonadota</taxon>
        <taxon>Betaproteobacteria</taxon>
        <taxon>Nitrosomonadales</taxon>
        <taxon>Nitrosomonadaceae</taxon>
        <taxon>Nitrosomonas</taxon>
    </lineage>
</organism>
<sequence length="94" mass="10593">MQSFWIVHFDQVFEQVVALVKKRGWEVLAVSAANGRIEATDTTAIMGFKDDVVIRIRAEGKKSRVDMRSASRVGKGDWGVNAARIRLFLSELKQ</sequence>
<dbReference type="EMBL" id="PXXU01000005">
    <property type="protein sequence ID" value="PSJ18528.1"/>
    <property type="molecule type" value="Genomic_DNA"/>
</dbReference>
<dbReference type="InterPro" id="IPR010865">
    <property type="entry name" value="DUF1499"/>
</dbReference>
<dbReference type="OrthoDB" id="9793534at2"/>
<evidence type="ECO:0000313" key="2">
    <source>
        <dbReference type="Proteomes" id="UP000241912"/>
    </source>
</evidence>
<dbReference type="Proteomes" id="UP000241912">
    <property type="component" value="Unassembled WGS sequence"/>
</dbReference>
<accession>A0A2P7NYI4</accession>
<name>A0A2P7NYI4_9PROT</name>
<dbReference type="AlphaFoldDB" id="A0A2P7NYI4"/>
<keyword evidence="2" id="KW-1185">Reference proteome</keyword>
<evidence type="ECO:0008006" key="3">
    <source>
        <dbReference type="Google" id="ProtNLM"/>
    </source>
</evidence>
<gene>
    <name evidence="1" type="ORF">C7H79_02805</name>
</gene>
<protein>
    <recommendedName>
        <fullName evidence="3">DUF1499 domain-containing protein</fullName>
    </recommendedName>
</protein>
<dbReference type="Pfam" id="PF07386">
    <property type="entry name" value="DUF1499"/>
    <property type="match status" value="1"/>
</dbReference>
<reference evidence="1 2" key="1">
    <citation type="submission" date="2018-03" db="EMBL/GenBank/DDBJ databases">
        <title>Draft genome of Nitrosomonas supralitoralis APG5.</title>
        <authorList>
            <person name="Urakawa H."/>
            <person name="Lopez J.V."/>
        </authorList>
    </citation>
    <scope>NUCLEOTIDE SEQUENCE [LARGE SCALE GENOMIC DNA]</scope>
    <source>
        <strain evidence="1 2">APG5</strain>
    </source>
</reference>
<proteinExistence type="predicted"/>
<evidence type="ECO:0000313" key="1">
    <source>
        <dbReference type="EMBL" id="PSJ18528.1"/>
    </source>
</evidence>
<comment type="caution">
    <text evidence="1">The sequence shown here is derived from an EMBL/GenBank/DDBJ whole genome shotgun (WGS) entry which is preliminary data.</text>
</comment>